<dbReference type="EMBL" id="GBRH01231466">
    <property type="protein sequence ID" value="JAD66429.1"/>
    <property type="molecule type" value="Transcribed_RNA"/>
</dbReference>
<evidence type="ECO:0000313" key="1">
    <source>
        <dbReference type="EMBL" id="JAD66429.1"/>
    </source>
</evidence>
<reference evidence="1" key="2">
    <citation type="journal article" date="2015" name="Data Brief">
        <title>Shoot transcriptome of the giant reed, Arundo donax.</title>
        <authorList>
            <person name="Barrero R.A."/>
            <person name="Guerrero F.D."/>
            <person name="Moolhuijzen P."/>
            <person name="Goolsby J.A."/>
            <person name="Tidwell J."/>
            <person name="Bellgard S.E."/>
            <person name="Bellgard M.I."/>
        </authorList>
    </citation>
    <scope>NUCLEOTIDE SEQUENCE</scope>
    <source>
        <tissue evidence="1">Shoot tissue taken approximately 20 cm above the soil surface</tissue>
    </source>
</reference>
<accession>A0A0A9BR14</accession>
<organism evidence="1">
    <name type="scientific">Arundo donax</name>
    <name type="common">Giant reed</name>
    <name type="synonym">Donax arundinaceus</name>
    <dbReference type="NCBI Taxonomy" id="35708"/>
    <lineage>
        <taxon>Eukaryota</taxon>
        <taxon>Viridiplantae</taxon>
        <taxon>Streptophyta</taxon>
        <taxon>Embryophyta</taxon>
        <taxon>Tracheophyta</taxon>
        <taxon>Spermatophyta</taxon>
        <taxon>Magnoliopsida</taxon>
        <taxon>Liliopsida</taxon>
        <taxon>Poales</taxon>
        <taxon>Poaceae</taxon>
        <taxon>PACMAD clade</taxon>
        <taxon>Arundinoideae</taxon>
        <taxon>Arundineae</taxon>
        <taxon>Arundo</taxon>
    </lineage>
</organism>
<reference evidence="1" key="1">
    <citation type="submission" date="2014-09" db="EMBL/GenBank/DDBJ databases">
        <authorList>
            <person name="Magalhaes I.L.F."/>
            <person name="Oliveira U."/>
            <person name="Santos F.R."/>
            <person name="Vidigal T.H.D.A."/>
            <person name="Brescovit A.D."/>
            <person name="Santos A.J."/>
        </authorList>
    </citation>
    <scope>NUCLEOTIDE SEQUENCE</scope>
    <source>
        <tissue evidence="1">Shoot tissue taken approximately 20 cm above the soil surface</tissue>
    </source>
</reference>
<dbReference type="AlphaFoldDB" id="A0A0A9BR14"/>
<name>A0A0A9BR14_ARUDO</name>
<sequence length="39" mass="4416">MRTLTSAGALYHTLWMLSKTSTHASHTEVLSLLFPLMIR</sequence>
<proteinExistence type="predicted"/>
<protein>
    <submittedName>
        <fullName evidence="1">Uncharacterized protein</fullName>
    </submittedName>
</protein>